<dbReference type="Proteomes" id="UP000231279">
    <property type="component" value="Unassembled WGS sequence"/>
</dbReference>
<comment type="similarity">
    <text evidence="1">Belongs to the STXBP/unc-18/SEC1 family.</text>
</comment>
<dbReference type="PANTHER" id="PTHR11679">
    <property type="entry name" value="VESICLE PROTEIN SORTING-ASSOCIATED"/>
    <property type="match status" value="1"/>
</dbReference>
<dbReference type="InterPro" id="IPR043154">
    <property type="entry name" value="Sec-1-like_dom1"/>
</dbReference>
<proteinExistence type="inferred from homology"/>
<dbReference type="Gene3D" id="1.25.40.850">
    <property type="match status" value="1"/>
</dbReference>
<dbReference type="InterPro" id="IPR001619">
    <property type="entry name" value="Sec1-like"/>
</dbReference>
<accession>A0A2G9H0M6</accession>
<dbReference type="SUPFAM" id="SSF56815">
    <property type="entry name" value="Sec1/munc18-like (SM) proteins"/>
    <property type="match status" value="1"/>
</dbReference>
<dbReference type="InterPro" id="IPR027482">
    <property type="entry name" value="Sec1-like_dom2"/>
</dbReference>
<dbReference type="Gene3D" id="3.40.50.1910">
    <property type="match status" value="2"/>
</dbReference>
<dbReference type="EMBL" id="NKXS01003043">
    <property type="protein sequence ID" value="PIN11063.1"/>
    <property type="molecule type" value="Genomic_DNA"/>
</dbReference>
<dbReference type="Pfam" id="PF00995">
    <property type="entry name" value="Sec1"/>
    <property type="match status" value="1"/>
</dbReference>
<evidence type="ECO:0000256" key="1">
    <source>
        <dbReference type="ARBA" id="ARBA00009884"/>
    </source>
</evidence>
<dbReference type="Gene3D" id="3.40.50.2060">
    <property type="match status" value="1"/>
</dbReference>
<dbReference type="PIRSF" id="PIRSF005715">
    <property type="entry name" value="VPS45_Sec1"/>
    <property type="match status" value="1"/>
</dbReference>
<dbReference type="OrthoDB" id="10262287at2759"/>
<protein>
    <submittedName>
        <fullName evidence="2">Vacuolar sorting protein VPS33/slp1 (Sec1 family)</fullName>
    </submittedName>
</protein>
<dbReference type="FunFam" id="3.40.50.1910:FF:000005">
    <property type="entry name" value="vacuolar protein sorting-associated protein 33A isoform X1"/>
    <property type="match status" value="1"/>
</dbReference>
<comment type="caution">
    <text evidence="2">The sequence shown here is derived from an EMBL/GenBank/DDBJ whole genome shotgun (WGS) entry which is preliminary data.</text>
</comment>
<reference evidence="3" key="1">
    <citation type="journal article" date="2018" name="Gigascience">
        <title>Genome assembly of the Pink Ipe (Handroanthus impetiginosus, Bignoniaceae), a highly valued, ecologically keystone Neotropical timber forest tree.</title>
        <authorList>
            <person name="Silva-Junior O.B."/>
            <person name="Grattapaglia D."/>
            <person name="Novaes E."/>
            <person name="Collevatti R.G."/>
        </authorList>
    </citation>
    <scope>NUCLEOTIDE SEQUENCE [LARGE SCALE GENOMIC DNA]</scope>
    <source>
        <strain evidence="3">cv. UFG-1</strain>
    </source>
</reference>
<sequence length="596" mass="67211">MSQIPNLENAPINLTAIRARSQAELANILKNIRGDKCLVIDPKLSGTLSLLVQSSELKKHGAELRHLTAEPLQTERTNVVYLVRAQLDLMKFICLHIHSDTSKGLNREYYLYFVPRRLVVCEKILEEEKLHELLTIGEFPLYMIPVDEDVLSFELDLAQKEYLVDGDATSLWHIAKAIHNLEFSFGVIPNVRAKGRAATRVADILNRMQAEEPVNTSDMGIPEINTLILLDREVDMVTPMCSQLTYEGLLDEFLGVNNGALELDASIMGAQQDGKKMKVPLNSSDKLFKEIRDMNFEVVVQVLRQKATSMKQDYAEISTTSQSVSELKDFVKKLNSLPEMTRHINLAQHLSTFTSKPSFLGRLDMEQTLVEAQSYDICLDYIEEMIHKQEPLVNVLRLLVLFSLTNSGLQKKHFDYLRRELLHSYGFEHIATLYNLEKAGLLRKQDSRSNWLTVKRALHLLVEDTDTTNPNDISYVFSGYAPLSIRLVQQAIRSGWRPIEEILRLLPGPHSETKRGGFASAPSYDTLPGSMNSLEKLADGRRSLVLVVFIGGVTFAEISALRFLSSQEGMAYDVIVGTTKIVNGQTLIETFVDKMG</sequence>
<gene>
    <name evidence="2" type="ORF">CDL12_16343</name>
</gene>
<keyword evidence="3" id="KW-1185">Reference proteome</keyword>
<dbReference type="InterPro" id="IPR043155">
    <property type="entry name" value="VPS33_dom3b"/>
</dbReference>
<organism evidence="2 3">
    <name type="scientific">Handroanthus impetiginosus</name>
    <dbReference type="NCBI Taxonomy" id="429701"/>
    <lineage>
        <taxon>Eukaryota</taxon>
        <taxon>Viridiplantae</taxon>
        <taxon>Streptophyta</taxon>
        <taxon>Embryophyta</taxon>
        <taxon>Tracheophyta</taxon>
        <taxon>Spermatophyta</taxon>
        <taxon>Magnoliopsida</taxon>
        <taxon>eudicotyledons</taxon>
        <taxon>Gunneridae</taxon>
        <taxon>Pentapetalae</taxon>
        <taxon>asterids</taxon>
        <taxon>lamiids</taxon>
        <taxon>Lamiales</taxon>
        <taxon>Bignoniaceae</taxon>
        <taxon>Crescentiina</taxon>
        <taxon>Tabebuia alliance</taxon>
        <taxon>Handroanthus</taxon>
    </lineage>
</organism>
<dbReference type="AlphaFoldDB" id="A0A2G9H0M6"/>
<evidence type="ECO:0000313" key="2">
    <source>
        <dbReference type="EMBL" id="PIN11063.1"/>
    </source>
</evidence>
<dbReference type="STRING" id="429701.A0A2G9H0M6"/>
<name>A0A2G9H0M6_9LAMI</name>
<evidence type="ECO:0000313" key="3">
    <source>
        <dbReference type="Proteomes" id="UP000231279"/>
    </source>
</evidence>
<dbReference type="InterPro" id="IPR036045">
    <property type="entry name" value="Sec1-like_sf"/>
</dbReference>
<dbReference type="GO" id="GO:0016192">
    <property type="term" value="P:vesicle-mediated transport"/>
    <property type="evidence" value="ECO:0007669"/>
    <property type="project" value="InterPro"/>
</dbReference>